<evidence type="ECO:0000313" key="2">
    <source>
        <dbReference type="Proteomes" id="UP000199682"/>
    </source>
</evidence>
<dbReference type="RefSeq" id="WP_143027898.1">
    <property type="nucleotide sequence ID" value="NZ_FNET01000014.1"/>
</dbReference>
<organism evidence="1 2">
    <name type="scientific">Lentzea albidocapillata subsp. violacea</name>
    <dbReference type="NCBI Taxonomy" id="128104"/>
    <lineage>
        <taxon>Bacteria</taxon>
        <taxon>Bacillati</taxon>
        <taxon>Actinomycetota</taxon>
        <taxon>Actinomycetes</taxon>
        <taxon>Pseudonocardiales</taxon>
        <taxon>Pseudonocardiaceae</taxon>
        <taxon>Lentzea</taxon>
    </lineage>
</organism>
<sequence>MGASEWLDVPVGINARQWVTRQGLRTVLAVVHTVTSGERVLEAVELLETDPRLQVVFTQAPDVFGNGVEELLRSTGAVVLPWEQAIRERFDLALAAAYGTLHRVHAPVVAMAHGAGYSKGHRSTTGELRPYGLDGQRLLHNGKPVADLVVLSHDSQLEVLRDQCLEAVDVAEVIGDLTLDRLTASLPSRPAYRAALGVEPEQTLVVVTSTWGGDSLFGAHLELIPRLLEELPADRFRVAALCHPAIWYGHGPRQVKAWLADCVDAGLRLFTPELDWRAAIVAADHVIGDHGSTTAYAAAIGRRVSLVEPPRRLAVVDDSPQARLGGLAERLRSGEPLAAQLVAGDDLADEVAPLVTSRPGLAAAGLRESCYRLLGLTVPGAHRALSPVDVPRVWS</sequence>
<reference evidence="2" key="1">
    <citation type="submission" date="2016-10" db="EMBL/GenBank/DDBJ databases">
        <authorList>
            <person name="Varghese N."/>
            <person name="Submissions S."/>
        </authorList>
    </citation>
    <scope>NUCLEOTIDE SEQUENCE [LARGE SCALE GENOMIC DNA]</scope>
    <source>
        <strain evidence="2">DSM 44796</strain>
    </source>
</reference>
<accession>A0A1G9P041</accession>
<name>A0A1G9P041_9PSEU</name>
<protein>
    <recommendedName>
        <fullName evidence="3">CDP-Glycerol:Poly(Glycerophosphate) glycerophosphotransferase</fullName>
    </recommendedName>
</protein>
<gene>
    <name evidence="1" type="ORF">SAMN04488074_114191</name>
</gene>
<dbReference type="AlphaFoldDB" id="A0A1G9P041"/>
<evidence type="ECO:0000313" key="1">
    <source>
        <dbReference type="EMBL" id="SDL91923.1"/>
    </source>
</evidence>
<evidence type="ECO:0008006" key="3">
    <source>
        <dbReference type="Google" id="ProtNLM"/>
    </source>
</evidence>
<dbReference type="SUPFAM" id="SSF53756">
    <property type="entry name" value="UDP-Glycosyltransferase/glycogen phosphorylase"/>
    <property type="match status" value="1"/>
</dbReference>
<proteinExistence type="predicted"/>
<dbReference type="EMBL" id="FNET01000014">
    <property type="protein sequence ID" value="SDL91923.1"/>
    <property type="molecule type" value="Genomic_DNA"/>
</dbReference>
<dbReference type="Proteomes" id="UP000199682">
    <property type="component" value="Unassembled WGS sequence"/>
</dbReference>